<sequence length="75" mass="8785">MCRWTKPHFRVGCATFAAWNHITKYKHHVDEAKRAGVVDYSQILRKAEKPVEVDNMKGLDEDDPEKDSEGMFEQY</sequence>
<dbReference type="AlphaFoldDB" id="A0A9D4MTX7"/>
<proteinExistence type="predicted"/>
<organism evidence="2 3">
    <name type="scientific">Dreissena polymorpha</name>
    <name type="common">Zebra mussel</name>
    <name type="synonym">Mytilus polymorpha</name>
    <dbReference type="NCBI Taxonomy" id="45954"/>
    <lineage>
        <taxon>Eukaryota</taxon>
        <taxon>Metazoa</taxon>
        <taxon>Spiralia</taxon>
        <taxon>Lophotrochozoa</taxon>
        <taxon>Mollusca</taxon>
        <taxon>Bivalvia</taxon>
        <taxon>Autobranchia</taxon>
        <taxon>Heteroconchia</taxon>
        <taxon>Euheterodonta</taxon>
        <taxon>Imparidentia</taxon>
        <taxon>Neoheterodontei</taxon>
        <taxon>Myida</taxon>
        <taxon>Dreissenoidea</taxon>
        <taxon>Dreissenidae</taxon>
        <taxon>Dreissena</taxon>
    </lineage>
</organism>
<keyword evidence="3" id="KW-1185">Reference proteome</keyword>
<evidence type="ECO:0000256" key="1">
    <source>
        <dbReference type="SAM" id="MobiDB-lite"/>
    </source>
</evidence>
<feature type="region of interest" description="Disordered" evidence="1">
    <location>
        <begin position="54"/>
        <end position="75"/>
    </location>
</feature>
<evidence type="ECO:0000313" key="3">
    <source>
        <dbReference type="Proteomes" id="UP000828390"/>
    </source>
</evidence>
<accession>A0A9D4MTX7</accession>
<reference evidence="2" key="2">
    <citation type="submission" date="2020-11" db="EMBL/GenBank/DDBJ databases">
        <authorList>
            <person name="McCartney M.A."/>
            <person name="Auch B."/>
            <person name="Kono T."/>
            <person name="Mallez S."/>
            <person name="Becker A."/>
            <person name="Gohl D.M."/>
            <person name="Silverstein K.A.T."/>
            <person name="Koren S."/>
            <person name="Bechman K.B."/>
            <person name="Herman A."/>
            <person name="Abrahante J.E."/>
            <person name="Garbe J."/>
        </authorList>
    </citation>
    <scope>NUCLEOTIDE SEQUENCE</scope>
    <source>
        <strain evidence="2">Duluth1</strain>
        <tissue evidence="2">Whole animal</tissue>
    </source>
</reference>
<dbReference type="EMBL" id="JAIWYP010000001">
    <property type="protein sequence ID" value="KAH3882456.1"/>
    <property type="molecule type" value="Genomic_DNA"/>
</dbReference>
<protein>
    <submittedName>
        <fullName evidence="2">Uncharacterized protein</fullName>
    </submittedName>
</protein>
<reference evidence="2" key="1">
    <citation type="journal article" date="2019" name="bioRxiv">
        <title>The Genome of the Zebra Mussel, Dreissena polymorpha: A Resource for Invasive Species Research.</title>
        <authorList>
            <person name="McCartney M.A."/>
            <person name="Auch B."/>
            <person name="Kono T."/>
            <person name="Mallez S."/>
            <person name="Zhang Y."/>
            <person name="Obille A."/>
            <person name="Becker A."/>
            <person name="Abrahante J.E."/>
            <person name="Garbe J."/>
            <person name="Badalamenti J.P."/>
            <person name="Herman A."/>
            <person name="Mangelson H."/>
            <person name="Liachko I."/>
            <person name="Sullivan S."/>
            <person name="Sone E.D."/>
            <person name="Koren S."/>
            <person name="Silverstein K.A.T."/>
            <person name="Beckman K.B."/>
            <person name="Gohl D.M."/>
        </authorList>
    </citation>
    <scope>NUCLEOTIDE SEQUENCE</scope>
    <source>
        <strain evidence="2">Duluth1</strain>
        <tissue evidence="2">Whole animal</tissue>
    </source>
</reference>
<comment type="caution">
    <text evidence="2">The sequence shown here is derived from an EMBL/GenBank/DDBJ whole genome shotgun (WGS) entry which is preliminary data.</text>
</comment>
<evidence type="ECO:0000313" key="2">
    <source>
        <dbReference type="EMBL" id="KAH3882456.1"/>
    </source>
</evidence>
<dbReference type="Proteomes" id="UP000828390">
    <property type="component" value="Unassembled WGS sequence"/>
</dbReference>
<gene>
    <name evidence="2" type="ORF">DPMN_006396</name>
</gene>
<name>A0A9D4MTX7_DREPO</name>